<dbReference type="InterPro" id="IPR005302">
    <property type="entry name" value="MoCF_Sase_C"/>
</dbReference>
<dbReference type="SUPFAM" id="SSF50800">
    <property type="entry name" value="PK beta-barrel domain-like"/>
    <property type="match status" value="1"/>
</dbReference>
<feature type="compositionally biased region" description="Low complexity" evidence="1">
    <location>
        <begin position="237"/>
        <end position="248"/>
    </location>
</feature>
<keyword evidence="4" id="KW-1185">Reference proteome</keyword>
<dbReference type="GO" id="GO:0030170">
    <property type="term" value="F:pyridoxal phosphate binding"/>
    <property type="evidence" value="ECO:0007669"/>
    <property type="project" value="InterPro"/>
</dbReference>
<feature type="domain" description="MOSC" evidence="2">
    <location>
        <begin position="74"/>
        <end position="240"/>
    </location>
</feature>
<evidence type="ECO:0000259" key="2">
    <source>
        <dbReference type="PROSITE" id="PS51340"/>
    </source>
</evidence>
<organism evidence="3 4">
    <name type="scientific">Planomonospora venezuelensis</name>
    <dbReference type="NCBI Taxonomy" id="1999"/>
    <lineage>
        <taxon>Bacteria</taxon>
        <taxon>Bacillati</taxon>
        <taxon>Actinomycetota</taxon>
        <taxon>Actinomycetes</taxon>
        <taxon>Streptosporangiales</taxon>
        <taxon>Streptosporangiaceae</taxon>
        <taxon>Planomonospora</taxon>
    </lineage>
</organism>
<dbReference type="Pfam" id="PF03473">
    <property type="entry name" value="MOSC"/>
    <property type="match status" value="1"/>
</dbReference>
<evidence type="ECO:0000256" key="1">
    <source>
        <dbReference type="SAM" id="MobiDB-lite"/>
    </source>
</evidence>
<dbReference type="Pfam" id="PF03476">
    <property type="entry name" value="MOSC_N"/>
    <property type="match status" value="1"/>
</dbReference>
<dbReference type="InterPro" id="IPR011037">
    <property type="entry name" value="Pyrv_Knase-like_insert_dom_sf"/>
</dbReference>
<dbReference type="PROSITE" id="PS51340">
    <property type="entry name" value="MOSC"/>
    <property type="match status" value="1"/>
</dbReference>
<dbReference type="InterPro" id="IPR005303">
    <property type="entry name" value="MOCOS_middle"/>
</dbReference>
<dbReference type="AlphaFoldDB" id="A0A841D882"/>
<dbReference type="Gene3D" id="2.40.33.20">
    <property type="entry name" value="PK beta-barrel domain-like"/>
    <property type="match status" value="1"/>
</dbReference>
<proteinExistence type="predicted"/>
<evidence type="ECO:0000313" key="4">
    <source>
        <dbReference type="Proteomes" id="UP000562352"/>
    </source>
</evidence>
<dbReference type="EMBL" id="JACHJJ010000021">
    <property type="protein sequence ID" value="MBB5966150.1"/>
    <property type="molecule type" value="Genomic_DNA"/>
</dbReference>
<gene>
    <name evidence="3" type="ORF">FHS22_005441</name>
</gene>
<evidence type="ECO:0000313" key="3">
    <source>
        <dbReference type="EMBL" id="MBB5966150.1"/>
    </source>
</evidence>
<sequence length="255" mass="27765">MTTYQGSVRQVLRWPVKSLRGEEVEQARLDGRGMAGDRAYALIDERENHGGKRLTVRQRAEMLHWRSGYDGGYDDASTPTLTAPDGTAWKWDDPGLAAALAESLGVPLRLHAADGQQDRGPTVLVTTEASRAALEEELGGPVDLRRFRPNLHLDLDAPAFAEEGWAAGTVLSAGEVELAVTGEEAGPCIRCAVPSWDPDGRERWPALQKWLIQEHENKFGVIMRVTRPGTVRRDDPVAAAGAAPYEEGPVSRGPV</sequence>
<dbReference type="GO" id="GO:0030151">
    <property type="term" value="F:molybdenum ion binding"/>
    <property type="evidence" value="ECO:0007669"/>
    <property type="project" value="InterPro"/>
</dbReference>
<dbReference type="Proteomes" id="UP000562352">
    <property type="component" value="Unassembled WGS sequence"/>
</dbReference>
<protein>
    <recommendedName>
        <fullName evidence="2">MOSC domain-containing protein</fullName>
    </recommendedName>
</protein>
<name>A0A841D882_PLAVE</name>
<comment type="caution">
    <text evidence="3">The sequence shown here is derived from an EMBL/GenBank/DDBJ whole genome shotgun (WGS) entry which is preliminary data.</text>
</comment>
<dbReference type="RefSeq" id="WP_184946030.1">
    <property type="nucleotide sequence ID" value="NZ_BAAAWZ010000004.1"/>
</dbReference>
<accession>A0A841D882</accession>
<dbReference type="GO" id="GO:0003824">
    <property type="term" value="F:catalytic activity"/>
    <property type="evidence" value="ECO:0007669"/>
    <property type="project" value="InterPro"/>
</dbReference>
<reference evidence="3 4" key="1">
    <citation type="submission" date="2020-08" db="EMBL/GenBank/DDBJ databases">
        <title>Genomic Encyclopedia of Type Strains, Phase III (KMG-III): the genomes of soil and plant-associated and newly described type strains.</title>
        <authorList>
            <person name="Whitman W."/>
        </authorList>
    </citation>
    <scope>NUCLEOTIDE SEQUENCE [LARGE SCALE GENOMIC DNA]</scope>
    <source>
        <strain evidence="3 4">CECT 3303</strain>
    </source>
</reference>
<feature type="region of interest" description="Disordered" evidence="1">
    <location>
        <begin position="235"/>
        <end position="255"/>
    </location>
</feature>